<feature type="transmembrane region" description="Helical" evidence="7">
    <location>
        <begin position="228"/>
        <end position="250"/>
    </location>
</feature>
<feature type="transmembrane region" description="Helical" evidence="7">
    <location>
        <begin position="158"/>
        <end position="178"/>
    </location>
</feature>
<evidence type="ECO:0000313" key="10">
    <source>
        <dbReference type="Proteomes" id="UP001177023"/>
    </source>
</evidence>
<keyword evidence="4" id="KW-0769">Symport</keyword>
<reference evidence="9" key="1">
    <citation type="submission" date="2023-06" db="EMBL/GenBank/DDBJ databases">
        <authorList>
            <person name="Delattre M."/>
        </authorList>
    </citation>
    <scope>NUCLEOTIDE SEQUENCE</scope>
    <source>
        <strain evidence="9">AF72</strain>
    </source>
</reference>
<dbReference type="GO" id="GO:0016020">
    <property type="term" value="C:membrane"/>
    <property type="evidence" value="ECO:0007669"/>
    <property type="project" value="UniProtKB-SubCell"/>
</dbReference>
<dbReference type="InterPro" id="IPR004710">
    <property type="entry name" value="Bilac:Na_transpt"/>
</dbReference>
<feature type="non-terminal residue" evidence="9">
    <location>
        <position position="1"/>
    </location>
</feature>
<keyword evidence="6 7" id="KW-0472">Membrane</keyword>
<dbReference type="EMBL" id="CATQJA010002636">
    <property type="protein sequence ID" value="CAJ0575125.1"/>
    <property type="molecule type" value="Genomic_DNA"/>
</dbReference>
<gene>
    <name evidence="9" type="ORF">MSPICULIGERA_LOCUS13441</name>
</gene>
<accession>A0AA36CVH6</accession>
<protein>
    <recommendedName>
        <fullName evidence="11">Sodium-bile acid cotransporter</fullName>
    </recommendedName>
</protein>
<comment type="subcellular location">
    <subcellularLocation>
        <location evidence="1">Membrane</location>
        <topology evidence="1">Multi-pass membrane protein</topology>
    </subcellularLocation>
</comment>
<feature type="transmembrane region" description="Helical" evidence="7">
    <location>
        <begin position="301"/>
        <end position="321"/>
    </location>
</feature>
<feature type="transmembrane region" description="Helical" evidence="7">
    <location>
        <begin position="362"/>
        <end position="385"/>
    </location>
</feature>
<feature type="transmembrane region" description="Helical" evidence="7">
    <location>
        <begin position="262"/>
        <end position="281"/>
    </location>
</feature>
<keyword evidence="8" id="KW-0732">Signal</keyword>
<feature type="transmembrane region" description="Helical" evidence="7">
    <location>
        <begin position="199"/>
        <end position="216"/>
    </location>
</feature>
<feature type="transmembrane region" description="Helical" evidence="7">
    <location>
        <begin position="422"/>
        <end position="444"/>
    </location>
</feature>
<dbReference type="PANTHER" id="PTHR10361:SF28">
    <property type="entry name" value="P3 PROTEIN-RELATED"/>
    <property type="match status" value="1"/>
</dbReference>
<name>A0AA36CVH6_9BILA</name>
<dbReference type="GO" id="GO:0015293">
    <property type="term" value="F:symporter activity"/>
    <property type="evidence" value="ECO:0007669"/>
    <property type="project" value="UniProtKB-KW"/>
</dbReference>
<evidence type="ECO:0008006" key="11">
    <source>
        <dbReference type="Google" id="ProtNLM"/>
    </source>
</evidence>
<evidence type="ECO:0000256" key="6">
    <source>
        <dbReference type="ARBA" id="ARBA00023136"/>
    </source>
</evidence>
<keyword evidence="5 7" id="KW-1133">Transmembrane helix</keyword>
<proteinExistence type="inferred from homology"/>
<evidence type="ECO:0000256" key="7">
    <source>
        <dbReference type="SAM" id="Phobius"/>
    </source>
</evidence>
<dbReference type="AlphaFoldDB" id="A0AA36CVH6"/>
<dbReference type="Proteomes" id="UP001177023">
    <property type="component" value="Unassembled WGS sequence"/>
</dbReference>
<feature type="chain" id="PRO_5041402482" description="Sodium-bile acid cotransporter" evidence="8">
    <location>
        <begin position="26"/>
        <end position="499"/>
    </location>
</feature>
<feature type="signal peptide" evidence="8">
    <location>
        <begin position="1"/>
        <end position="25"/>
    </location>
</feature>
<sequence>MSSSIGKKCCPMLLLLRLLVQVVCSAASSLPTFTFQPAVLNELAEGKNATVSFKMDVPEAYLKPYEKQGPWRVELSPIHESIASVSSDEHLFSKNDLIYDNSTRFYTLHSNFTVNGKFLGKTGIRARFVLAKWDEYPGEDIRENTLDVAVKRGESGVLLTKIFVSSLVVVISIANVLMGCELDMNVVKEVLKRPVGPSIGFFTQFLVMPLLAYAIAHTVFTPKGLHSFALGLFVTGCSPGGGASNFWTLLLDGNVNLSVTMTFLSTLGSLVMMPLWLTLLGQDFLQGFGAGVRMRVPYSKIMSSLFSLVVPLMIGVGIAKWKPELAAKGRKMLRPFVIFVLVFVIVFGCIANTYMWRIMTPTALLGGLLLPWCGFMCGCFISIAMGRSPADVTAIAVETGIQNTGIAILMLKWSFPEPDADISALIPVIVACFTPGPLMLGAAIHTLSKRLKRRSEGLSLGKELNELPEKPSLEPAGVSYIPNQDEMHFIDRAHEGQEV</sequence>
<dbReference type="InterPro" id="IPR038770">
    <property type="entry name" value="Na+/solute_symporter_sf"/>
</dbReference>
<dbReference type="PANTHER" id="PTHR10361">
    <property type="entry name" value="SODIUM-BILE ACID COTRANSPORTER"/>
    <property type="match status" value="1"/>
</dbReference>
<evidence type="ECO:0000256" key="5">
    <source>
        <dbReference type="ARBA" id="ARBA00022989"/>
    </source>
</evidence>
<evidence type="ECO:0000256" key="3">
    <source>
        <dbReference type="ARBA" id="ARBA00022692"/>
    </source>
</evidence>
<evidence type="ECO:0000256" key="2">
    <source>
        <dbReference type="ARBA" id="ARBA00006528"/>
    </source>
</evidence>
<keyword evidence="10" id="KW-1185">Reference proteome</keyword>
<organism evidence="9 10">
    <name type="scientific">Mesorhabditis spiculigera</name>
    <dbReference type="NCBI Taxonomy" id="96644"/>
    <lineage>
        <taxon>Eukaryota</taxon>
        <taxon>Metazoa</taxon>
        <taxon>Ecdysozoa</taxon>
        <taxon>Nematoda</taxon>
        <taxon>Chromadorea</taxon>
        <taxon>Rhabditida</taxon>
        <taxon>Rhabditina</taxon>
        <taxon>Rhabditomorpha</taxon>
        <taxon>Rhabditoidea</taxon>
        <taxon>Rhabditidae</taxon>
        <taxon>Mesorhabditinae</taxon>
        <taxon>Mesorhabditis</taxon>
    </lineage>
</organism>
<dbReference type="Gene3D" id="1.20.1530.20">
    <property type="match status" value="1"/>
</dbReference>
<feature type="transmembrane region" description="Helical" evidence="7">
    <location>
        <begin position="333"/>
        <end position="356"/>
    </location>
</feature>
<dbReference type="InterPro" id="IPR002657">
    <property type="entry name" value="BilAc:Na_symport/Acr3"/>
</dbReference>
<comment type="caution">
    <text evidence="9">The sequence shown here is derived from an EMBL/GenBank/DDBJ whole genome shotgun (WGS) entry which is preliminary data.</text>
</comment>
<dbReference type="Pfam" id="PF01758">
    <property type="entry name" value="SBF"/>
    <property type="match status" value="1"/>
</dbReference>
<evidence type="ECO:0000256" key="8">
    <source>
        <dbReference type="SAM" id="SignalP"/>
    </source>
</evidence>
<keyword evidence="3 7" id="KW-0812">Transmembrane</keyword>
<comment type="similarity">
    <text evidence="2">Belongs to the bile acid:sodium symporter (BASS) (TC 2.A.28) family.</text>
</comment>
<keyword evidence="4" id="KW-0813">Transport</keyword>
<evidence type="ECO:0000256" key="1">
    <source>
        <dbReference type="ARBA" id="ARBA00004141"/>
    </source>
</evidence>
<evidence type="ECO:0000256" key="4">
    <source>
        <dbReference type="ARBA" id="ARBA00022847"/>
    </source>
</evidence>
<evidence type="ECO:0000313" key="9">
    <source>
        <dbReference type="EMBL" id="CAJ0575125.1"/>
    </source>
</evidence>